<keyword evidence="2" id="KW-0488">Methylation</keyword>
<comment type="caution">
    <text evidence="8">The sequence shown here is derived from an EMBL/GenBank/DDBJ whole genome shotgun (WGS) entry which is preliminary data.</text>
</comment>
<protein>
    <submittedName>
        <fullName evidence="8">HAMP domain-containing protein</fullName>
    </submittedName>
</protein>
<dbReference type="AlphaFoldDB" id="A0A437JR52"/>
<evidence type="ECO:0000256" key="5">
    <source>
        <dbReference type="SAM" id="Phobius"/>
    </source>
</evidence>
<sequence length="456" mass="47304">MFKSPSITLRLWAPTIGLALMLGIAGSITTVRTQALIRDAAQQQSGQLDRLQQAQQWRNAVSHREDDAALRGALLAGAADDAERQALSNAASATDPAARLAAADAFVTLQRDRMRQMQDAAAANRMRTVWGVLALMAVIVGVSALGSAFLVRTVCRPLLALRTLAERIGHGDLAAPVDTNRADEIGDLQRSIAEMRDALRRVVGDVQAAAEQIRLASTEVAAGNTDLSARTELTASRLQQTASAMAQITQTVHQSSDAAAQASTLATAASGSAQRGGSVVAQVVSTMDTIHASSRRIADIIGTVDGIAFQTNILALNAAVEAARAGEQGRGFAVVAGEVRTLAQRSAAAAREIKALIGSNVESVEAGATLVKDAGQSMQDIVDGVQRVTVIVGEISATSGAQRGDIGAVHDAVGELDGMTQQNAALVEQSAAAAESLRTQAARLTDIVSAFRLTAP</sequence>
<evidence type="ECO:0000256" key="1">
    <source>
        <dbReference type="ARBA" id="ARBA00004370"/>
    </source>
</evidence>
<organism evidence="8 9">
    <name type="scientific">Rubrivivax albus</name>
    <dbReference type="NCBI Taxonomy" id="2499835"/>
    <lineage>
        <taxon>Bacteria</taxon>
        <taxon>Pseudomonadati</taxon>
        <taxon>Pseudomonadota</taxon>
        <taxon>Betaproteobacteria</taxon>
        <taxon>Burkholderiales</taxon>
        <taxon>Sphaerotilaceae</taxon>
        <taxon>Rubrivivax</taxon>
    </lineage>
</organism>
<proteinExistence type="inferred from homology"/>
<dbReference type="CDD" id="cd06225">
    <property type="entry name" value="HAMP"/>
    <property type="match status" value="1"/>
</dbReference>
<evidence type="ECO:0000259" key="6">
    <source>
        <dbReference type="PROSITE" id="PS50111"/>
    </source>
</evidence>
<accession>A0A437JR52</accession>
<evidence type="ECO:0000256" key="3">
    <source>
        <dbReference type="ARBA" id="ARBA00029447"/>
    </source>
</evidence>
<reference evidence="8 9" key="1">
    <citation type="submission" date="2019-01" db="EMBL/GenBank/DDBJ databases">
        <authorList>
            <person name="Chen W.-M."/>
        </authorList>
    </citation>
    <scope>NUCLEOTIDE SEQUENCE [LARGE SCALE GENOMIC DNA]</scope>
    <source>
        <strain evidence="8 9">ICH-3</strain>
    </source>
</reference>
<feature type="domain" description="Methyl-accepting transducer" evidence="6">
    <location>
        <begin position="209"/>
        <end position="438"/>
    </location>
</feature>
<keyword evidence="4" id="KW-0807">Transducer</keyword>
<dbReference type="GO" id="GO:0004888">
    <property type="term" value="F:transmembrane signaling receptor activity"/>
    <property type="evidence" value="ECO:0007669"/>
    <property type="project" value="InterPro"/>
</dbReference>
<feature type="transmembrane region" description="Helical" evidence="5">
    <location>
        <begin position="129"/>
        <end position="151"/>
    </location>
</feature>
<feature type="domain" description="HAMP" evidence="7">
    <location>
        <begin position="152"/>
        <end position="204"/>
    </location>
</feature>
<dbReference type="OrthoDB" id="9129300at2"/>
<dbReference type="EMBL" id="SACT01000008">
    <property type="protein sequence ID" value="RVT49300.1"/>
    <property type="molecule type" value="Genomic_DNA"/>
</dbReference>
<comment type="similarity">
    <text evidence="3">Belongs to the methyl-accepting chemotaxis (MCP) protein family.</text>
</comment>
<dbReference type="PANTHER" id="PTHR43531">
    <property type="entry name" value="PROTEIN ICFG"/>
    <property type="match status" value="1"/>
</dbReference>
<dbReference type="PRINTS" id="PR00260">
    <property type="entry name" value="CHEMTRNSDUCR"/>
</dbReference>
<dbReference type="Pfam" id="PF00672">
    <property type="entry name" value="HAMP"/>
    <property type="match status" value="1"/>
</dbReference>
<dbReference type="PROSITE" id="PS50885">
    <property type="entry name" value="HAMP"/>
    <property type="match status" value="1"/>
</dbReference>
<evidence type="ECO:0000256" key="2">
    <source>
        <dbReference type="ARBA" id="ARBA00022481"/>
    </source>
</evidence>
<dbReference type="Pfam" id="PF00015">
    <property type="entry name" value="MCPsignal"/>
    <property type="match status" value="1"/>
</dbReference>
<evidence type="ECO:0000259" key="7">
    <source>
        <dbReference type="PROSITE" id="PS50885"/>
    </source>
</evidence>
<dbReference type="Gene3D" id="1.10.287.950">
    <property type="entry name" value="Methyl-accepting chemotaxis protein"/>
    <property type="match status" value="1"/>
</dbReference>
<gene>
    <name evidence="8" type="ORF">ENE75_19670</name>
</gene>
<dbReference type="InterPro" id="IPR003660">
    <property type="entry name" value="HAMP_dom"/>
</dbReference>
<dbReference type="PANTHER" id="PTHR43531:SF14">
    <property type="entry name" value="METHYL-ACCEPTING CHEMOTAXIS PROTEIN I-RELATED"/>
    <property type="match status" value="1"/>
</dbReference>
<keyword evidence="5" id="KW-1133">Transmembrane helix</keyword>
<dbReference type="SUPFAM" id="SSF58104">
    <property type="entry name" value="Methyl-accepting chemotaxis protein (MCP) signaling domain"/>
    <property type="match status" value="1"/>
</dbReference>
<dbReference type="GO" id="GO:0005886">
    <property type="term" value="C:plasma membrane"/>
    <property type="evidence" value="ECO:0007669"/>
    <property type="project" value="TreeGrafter"/>
</dbReference>
<dbReference type="InterPro" id="IPR004090">
    <property type="entry name" value="Chemotax_Me-accpt_rcpt"/>
</dbReference>
<dbReference type="PROSITE" id="PS50111">
    <property type="entry name" value="CHEMOTAXIS_TRANSDUC_2"/>
    <property type="match status" value="1"/>
</dbReference>
<comment type="subcellular location">
    <subcellularLocation>
        <location evidence="1">Membrane</location>
    </subcellularLocation>
</comment>
<keyword evidence="5" id="KW-0812">Transmembrane</keyword>
<dbReference type="InterPro" id="IPR051310">
    <property type="entry name" value="MCP_chemotaxis"/>
</dbReference>
<dbReference type="GO" id="GO:0006935">
    <property type="term" value="P:chemotaxis"/>
    <property type="evidence" value="ECO:0007669"/>
    <property type="project" value="InterPro"/>
</dbReference>
<keyword evidence="9" id="KW-1185">Reference proteome</keyword>
<keyword evidence="5" id="KW-0472">Membrane</keyword>
<name>A0A437JR52_9BURK</name>
<evidence type="ECO:0000313" key="9">
    <source>
        <dbReference type="Proteomes" id="UP000288178"/>
    </source>
</evidence>
<dbReference type="Proteomes" id="UP000288178">
    <property type="component" value="Unassembled WGS sequence"/>
</dbReference>
<evidence type="ECO:0000256" key="4">
    <source>
        <dbReference type="PROSITE-ProRule" id="PRU00284"/>
    </source>
</evidence>
<feature type="transmembrane region" description="Helical" evidence="5">
    <location>
        <begin position="12"/>
        <end position="31"/>
    </location>
</feature>
<dbReference type="SMART" id="SM00304">
    <property type="entry name" value="HAMP"/>
    <property type="match status" value="1"/>
</dbReference>
<dbReference type="SMART" id="SM00283">
    <property type="entry name" value="MA"/>
    <property type="match status" value="1"/>
</dbReference>
<dbReference type="CDD" id="cd11386">
    <property type="entry name" value="MCP_signal"/>
    <property type="match status" value="1"/>
</dbReference>
<dbReference type="RefSeq" id="WP_128200051.1">
    <property type="nucleotide sequence ID" value="NZ_SACT01000008.1"/>
</dbReference>
<dbReference type="FunFam" id="1.10.287.950:FF:000001">
    <property type="entry name" value="Methyl-accepting chemotaxis sensory transducer"/>
    <property type="match status" value="1"/>
</dbReference>
<dbReference type="InterPro" id="IPR004089">
    <property type="entry name" value="MCPsignal_dom"/>
</dbReference>
<dbReference type="GO" id="GO:0007165">
    <property type="term" value="P:signal transduction"/>
    <property type="evidence" value="ECO:0007669"/>
    <property type="project" value="UniProtKB-KW"/>
</dbReference>
<evidence type="ECO:0000313" key="8">
    <source>
        <dbReference type="EMBL" id="RVT49300.1"/>
    </source>
</evidence>